<protein>
    <recommendedName>
        <fullName evidence="1">DUF5824 domain-containing protein</fullName>
    </recommendedName>
</protein>
<dbReference type="EMBL" id="MN740240">
    <property type="protein sequence ID" value="QHT95492.1"/>
    <property type="molecule type" value="Genomic_DNA"/>
</dbReference>
<dbReference type="AlphaFoldDB" id="A0A6C0IR52"/>
<dbReference type="InterPro" id="IPR043862">
    <property type="entry name" value="DUF5824"/>
</dbReference>
<accession>A0A6C0IR52</accession>
<sequence length="163" mass="18573">MTNYPRHYVPKYISVTDKQIQLKNLNKSRKLYKKGKYFKRPTIKTFRSKPSQHVKNAKELYKVDSVVPSRKLVKATKCSMKTLEKIANKGRGAYYSSGSRPNQTSESWAIARLASAVTGGNSSIVDYHLLKDGCKKNSKALKLARQTCKKQNKCNNKTRKITL</sequence>
<proteinExistence type="predicted"/>
<evidence type="ECO:0000259" key="1">
    <source>
        <dbReference type="Pfam" id="PF19141"/>
    </source>
</evidence>
<reference evidence="2" key="1">
    <citation type="journal article" date="2020" name="Nature">
        <title>Giant virus diversity and host interactions through global metagenomics.</title>
        <authorList>
            <person name="Schulz F."/>
            <person name="Roux S."/>
            <person name="Paez-Espino D."/>
            <person name="Jungbluth S."/>
            <person name="Walsh D.A."/>
            <person name="Denef V.J."/>
            <person name="McMahon K.D."/>
            <person name="Konstantinidis K.T."/>
            <person name="Eloe-Fadrosh E.A."/>
            <person name="Kyrpides N.C."/>
            <person name="Woyke T."/>
        </authorList>
    </citation>
    <scope>NUCLEOTIDE SEQUENCE</scope>
    <source>
        <strain evidence="2">GVMAG-M-3300024261-8</strain>
    </source>
</reference>
<feature type="domain" description="DUF5824" evidence="1">
    <location>
        <begin position="22"/>
        <end position="117"/>
    </location>
</feature>
<dbReference type="Pfam" id="PF19141">
    <property type="entry name" value="DUF5824"/>
    <property type="match status" value="1"/>
</dbReference>
<organism evidence="2">
    <name type="scientific">viral metagenome</name>
    <dbReference type="NCBI Taxonomy" id="1070528"/>
    <lineage>
        <taxon>unclassified sequences</taxon>
        <taxon>metagenomes</taxon>
        <taxon>organismal metagenomes</taxon>
    </lineage>
</organism>
<evidence type="ECO:0000313" key="2">
    <source>
        <dbReference type="EMBL" id="QHT95492.1"/>
    </source>
</evidence>
<name>A0A6C0IR52_9ZZZZ</name>